<dbReference type="GO" id="GO:0005634">
    <property type="term" value="C:nucleus"/>
    <property type="evidence" value="ECO:0007669"/>
    <property type="project" value="TreeGrafter"/>
</dbReference>
<dbReference type="InterPro" id="IPR029063">
    <property type="entry name" value="SAM-dependent_MTases_sf"/>
</dbReference>
<evidence type="ECO:0000256" key="1">
    <source>
        <dbReference type="ARBA" id="ARBA00022691"/>
    </source>
</evidence>
<dbReference type="Gene3D" id="3.40.50.150">
    <property type="entry name" value="Vaccinia Virus protein VP39"/>
    <property type="match status" value="1"/>
</dbReference>
<dbReference type="Pfam" id="PF06325">
    <property type="entry name" value="PrmA"/>
    <property type="match status" value="1"/>
</dbReference>
<dbReference type="PANTHER" id="PTHR11006">
    <property type="entry name" value="PROTEIN ARGININE N-METHYLTRANSFERASE"/>
    <property type="match status" value="1"/>
</dbReference>
<evidence type="ECO:0008006" key="3">
    <source>
        <dbReference type="Google" id="ProtNLM"/>
    </source>
</evidence>
<name>A0A0P4WSR7_SCYOL</name>
<dbReference type="Gene3D" id="2.70.160.11">
    <property type="entry name" value="Hnrnp arginine n-methyltransferase1"/>
    <property type="match status" value="2"/>
</dbReference>
<dbReference type="AlphaFoldDB" id="A0A0P4WSR7"/>
<dbReference type="SUPFAM" id="SSF53335">
    <property type="entry name" value="S-adenosyl-L-methionine-dependent methyltransferases"/>
    <property type="match status" value="1"/>
</dbReference>
<dbReference type="EMBL" id="GDRN01029297">
    <property type="protein sequence ID" value="JAI67598.1"/>
    <property type="molecule type" value="Transcribed_RNA"/>
</dbReference>
<sequence>MKALAAGQMSTTKQGGERQLVEFEKCRLSGEIGLSFSHLSLALLLSPHLKQQYYSTYLEIFEKWSQKVEDSHGLSQVMTLYEVALNHYPESPDLHYLLAATLYRHGSVHEAWNHACLAEAKCPRDPCAQDIQGRLANCLVDRWHLPMLNDAGRNAAFRMAITEAVREGYNTVLDIGSGTGLLSIYALWAGAKEVYACEEDTFMSEICSSVLQVNRNATAIQILNKHSKDILIPSDIPQKVSLVVSETVDAGLFGEHILSTLQHAWQHLLLPPQNSENDKTTAGVIQTQLSPCDTSQASGEQLCKYWQRDDSSRQEDDSTDSVTNLDHINAAKGKITSQEYGRVIPARAEVYVALISCSYVAKQTKYLNSDIECLKNKYVNVRLEEPYMSEKLSCVPGGFKLLSEWIEVTTVDFNSLDDITNHLTGEVSKIINFKCIEDGTVDAIVLAFNLYLDEKNCIRTFPDSVIQTVWENAVYPVVYPLSIASQDTVTLDFQCCGVIRLAVQNPTFSCSSGYDSVNLSTNALRFLNSRSFVDEFLSAAHEVFFKVQQCKNKNKSSNNHPLIICDTLPFPVAGLCLQSLQPDSQLYVEDEAIQKVLQELGISVKLCEEIQEETLDVLFIWPLTQEGTLIDGIMEKAQTYSLLMAKDSIVFPQELELVMDIFNSPVLEACTHISDDNTCGVAVARVFNMVQTKHHLDVALSSLPHSSSVLTQVVPMLRISLVSGQTETLVKPQESLTLQDASRDLLVLGGKVAEVMTCLTVTQDTKLTSLPYWFNVRGNIEQALPDSSAAMVHSENGVVLSTLSEDSPCNQSVFMLKQPLEVTAGEKVMLRVLWRGGVFSATLDRCQQSDDRD</sequence>
<evidence type="ECO:0000313" key="2">
    <source>
        <dbReference type="EMBL" id="JAI67598.1"/>
    </source>
</evidence>
<dbReference type="GO" id="GO:0042054">
    <property type="term" value="F:histone methyltransferase activity"/>
    <property type="evidence" value="ECO:0007669"/>
    <property type="project" value="TreeGrafter"/>
</dbReference>
<dbReference type="GO" id="GO:0016274">
    <property type="term" value="F:protein-arginine N-methyltransferase activity"/>
    <property type="evidence" value="ECO:0007669"/>
    <property type="project" value="InterPro"/>
</dbReference>
<dbReference type="InterPro" id="IPR025799">
    <property type="entry name" value="Arg_MeTrfase"/>
</dbReference>
<dbReference type="PANTHER" id="PTHR11006:SF60">
    <property type="entry name" value="PROTEIN ARGININE N-METHYLTRANSFERASE 9"/>
    <property type="match status" value="1"/>
</dbReference>
<dbReference type="CDD" id="cd02440">
    <property type="entry name" value="AdoMet_MTases"/>
    <property type="match status" value="1"/>
</dbReference>
<keyword evidence="1" id="KW-0949">S-adenosyl-L-methionine</keyword>
<accession>A0A0P4WSR7</accession>
<protein>
    <recommendedName>
        <fullName evidence="3">Protein arginine N-methyltransferase 9</fullName>
    </recommendedName>
</protein>
<organism evidence="2">
    <name type="scientific">Scylla olivacea</name>
    <name type="common">Orange mud crab</name>
    <name type="synonym">Cancer olivacea</name>
    <dbReference type="NCBI Taxonomy" id="85551"/>
    <lineage>
        <taxon>Eukaryota</taxon>
        <taxon>Metazoa</taxon>
        <taxon>Ecdysozoa</taxon>
        <taxon>Arthropoda</taxon>
        <taxon>Crustacea</taxon>
        <taxon>Multicrustacea</taxon>
        <taxon>Malacostraca</taxon>
        <taxon>Eumalacostraca</taxon>
        <taxon>Eucarida</taxon>
        <taxon>Decapoda</taxon>
        <taxon>Pleocyemata</taxon>
        <taxon>Brachyura</taxon>
        <taxon>Eubrachyura</taxon>
        <taxon>Portunoidea</taxon>
        <taxon>Portunidae</taxon>
        <taxon>Portuninae</taxon>
        <taxon>Scylla</taxon>
    </lineage>
</organism>
<reference evidence="2" key="1">
    <citation type="submission" date="2015-09" db="EMBL/GenBank/DDBJ databases">
        <title>Scylla olivacea transcriptome.</title>
        <authorList>
            <person name="Ikhwanuddin M."/>
        </authorList>
    </citation>
    <scope>NUCLEOTIDE SEQUENCE</scope>
</reference>
<proteinExistence type="predicted"/>